<name>A0ABN8PJC9_9CNID</name>
<dbReference type="Proteomes" id="UP001159405">
    <property type="component" value="Unassembled WGS sequence"/>
</dbReference>
<reference evidence="4 5" key="1">
    <citation type="submission" date="2022-05" db="EMBL/GenBank/DDBJ databases">
        <authorList>
            <consortium name="Genoscope - CEA"/>
            <person name="William W."/>
        </authorList>
    </citation>
    <scope>NUCLEOTIDE SEQUENCE [LARGE SCALE GENOMIC DNA]</scope>
</reference>
<comment type="caution">
    <text evidence="4">The sequence shown here is derived from an EMBL/GenBank/DDBJ whole genome shotgun (WGS) entry which is preliminary data.</text>
</comment>
<protein>
    <recommendedName>
        <fullName evidence="3">HECT domain-containing protein</fullName>
    </recommendedName>
</protein>
<dbReference type="Gene3D" id="3.90.1750.10">
    <property type="entry name" value="Hect, E3 ligase catalytic domains"/>
    <property type="match status" value="1"/>
</dbReference>
<evidence type="ECO:0000259" key="3">
    <source>
        <dbReference type="PROSITE" id="PS50237"/>
    </source>
</evidence>
<dbReference type="SUPFAM" id="SSF56204">
    <property type="entry name" value="Hect, E3 ligase catalytic domain"/>
    <property type="match status" value="1"/>
</dbReference>
<organism evidence="4 5">
    <name type="scientific">Porites lobata</name>
    <dbReference type="NCBI Taxonomy" id="104759"/>
    <lineage>
        <taxon>Eukaryota</taxon>
        <taxon>Metazoa</taxon>
        <taxon>Cnidaria</taxon>
        <taxon>Anthozoa</taxon>
        <taxon>Hexacorallia</taxon>
        <taxon>Scleractinia</taxon>
        <taxon>Fungiina</taxon>
        <taxon>Poritidae</taxon>
        <taxon>Porites</taxon>
    </lineage>
</organism>
<accession>A0ABN8PJC9</accession>
<feature type="active site" description="Glycyl thioester intermediate" evidence="2">
    <location>
        <position position="351"/>
    </location>
</feature>
<feature type="non-terminal residue" evidence="4">
    <location>
        <position position="1"/>
    </location>
</feature>
<dbReference type="EMBL" id="CALNXK010000075">
    <property type="protein sequence ID" value="CAH3145070.1"/>
    <property type="molecule type" value="Genomic_DNA"/>
</dbReference>
<dbReference type="InterPro" id="IPR000569">
    <property type="entry name" value="HECT_dom"/>
</dbReference>
<proteinExistence type="predicted"/>
<dbReference type="Gene3D" id="3.30.2410.10">
    <property type="entry name" value="Hect, E3 ligase catalytic domain"/>
    <property type="match status" value="1"/>
</dbReference>
<evidence type="ECO:0000313" key="5">
    <source>
        <dbReference type="Proteomes" id="UP001159405"/>
    </source>
</evidence>
<evidence type="ECO:0000256" key="1">
    <source>
        <dbReference type="ARBA" id="ARBA00022786"/>
    </source>
</evidence>
<dbReference type="InterPro" id="IPR035983">
    <property type="entry name" value="Hect_E3_ubiquitin_ligase"/>
</dbReference>
<feature type="domain" description="HECT" evidence="3">
    <location>
        <begin position="38"/>
        <end position="358"/>
    </location>
</feature>
<sequence>FFFLSLDDILSMLYMKVKQHEQIEIRVNRQDLSLDGIRQLRRKKSLLGLLRVQFFGESGIDTGGLRKEFLSAFITAIQTNLFEGTELSGLSPGPHVEAVENGSFKVVGQVMVMSVLQEGPPPAFLANWVYRYLCTPDVTAIPLIDDDIVNPDIRTLVKRVKEVNSKEELQAIFQNNADMDVLMNTGFTSTISLEKKDTIVRVITLQNTIMRMKAELDQMREGLKLHGCLAMMEEHPSLMEKLFVPGEDYNARVTSTLLMNSLTAEYSESGSTKRLQETAVMAYFNRYVEEREDSLSDSTSSVGSVKDVFQFLTGKTTRPFLPAEKNSFGITVKFIHCSNDHQICFPTISTCALWIQLPVAHMTTFSDFKFNMDTAITHEKTFGRA</sequence>
<dbReference type="PROSITE" id="PS50237">
    <property type="entry name" value="HECT"/>
    <property type="match status" value="1"/>
</dbReference>
<gene>
    <name evidence="4" type="ORF">PLOB_00044335</name>
</gene>
<keyword evidence="1 2" id="KW-0833">Ubl conjugation pathway</keyword>
<dbReference type="Pfam" id="PF00632">
    <property type="entry name" value="HECT"/>
    <property type="match status" value="1"/>
</dbReference>
<evidence type="ECO:0000313" key="4">
    <source>
        <dbReference type="EMBL" id="CAH3145070.1"/>
    </source>
</evidence>
<evidence type="ECO:0000256" key="2">
    <source>
        <dbReference type="PROSITE-ProRule" id="PRU00104"/>
    </source>
</evidence>
<keyword evidence="5" id="KW-1185">Reference proteome</keyword>